<dbReference type="AlphaFoldDB" id="A0A9W6T8S7"/>
<proteinExistence type="predicted"/>
<dbReference type="OrthoDB" id="96556at2759"/>
<dbReference type="EMBL" id="BSXW01000018">
    <property type="protein sequence ID" value="GMF09758.1"/>
    <property type="molecule type" value="Genomic_DNA"/>
</dbReference>
<name>A0A9W6T8S7_9STRA</name>
<comment type="caution">
    <text evidence="2">The sequence shown here is derived from an EMBL/GenBank/DDBJ whole genome shotgun (WGS) entry which is preliminary data.</text>
</comment>
<evidence type="ECO:0000313" key="2">
    <source>
        <dbReference type="EMBL" id="GMF09758.1"/>
    </source>
</evidence>
<dbReference type="InterPro" id="IPR050357">
    <property type="entry name" value="Arrestin_domain-protein"/>
</dbReference>
<sequence>MIVARPKMYGPGEYIFPVVYQLHSTLPATFHLQRHPIGVMNAVHAQLEYVFYVCLTANQGVILEAQQAVVIQVAVLPNQPLMRLEMATPARRTDPVVASQQETNAFLSASLDKTAYRSGEVLRVRCRVNRQSGGRKSFTVFLRLYEDVDVTVAPSKHSEGSRLLCERSFQVAADATAFELALELVAVPGAPPIERMFCSSFVDRRHRLAVESFLPGSNSVAKCEIAVVILLSCSNRIANDPDSLDIWTEYEILCVLKGTDGYSSDECFRTHFCPNVPAPNRLDFTMDRPGTLPDYDSRAGRSGAQQTSQLTSVVAHERRAFRSSSVSI</sequence>
<keyword evidence="3" id="KW-1185">Reference proteome</keyword>
<organism evidence="2 3">
    <name type="scientific">Phytophthora lilii</name>
    <dbReference type="NCBI Taxonomy" id="2077276"/>
    <lineage>
        <taxon>Eukaryota</taxon>
        <taxon>Sar</taxon>
        <taxon>Stramenopiles</taxon>
        <taxon>Oomycota</taxon>
        <taxon>Peronosporomycetes</taxon>
        <taxon>Peronosporales</taxon>
        <taxon>Peronosporaceae</taxon>
        <taxon>Phytophthora</taxon>
    </lineage>
</organism>
<protein>
    <submittedName>
        <fullName evidence="2">Unnamed protein product</fullName>
    </submittedName>
</protein>
<evidence type="ECO:0000313" key="3">
    <source>
        <dbReference type="Proteomes" id="UP001165083"/>
    </source>
</evidence>
<dbReference type="InterPro" id="IPR014752">
    <property type="entry name" value="Arrestin-like_C"/>
</dbReference>
<feature type="region of interest" description="Disordered" evidence="1">
    <location>
        <begin position="287"/>
        <end position="312"/>
    </location>
</feature>
<evidence type="ECO:0000256" key="1">
    <source>
        <dbReference type="SAM" id="MobiDB-lite"/>
    </source>
</evidence>
<reference evidence="2" key="1">
    <citation type="submission" date="2023-04" db="EMBL/GenBank/DDBJ databases">
        <title>Phytophthora lilii NBRC 32176.</title>
        <authorList>
            <person name="Ichikawa N."/>
            <person name="Sato H."/>
            <person name="Tonouchi N."/>
        </authorList>
    </citation>
    <scope>NUCLEOTIDE SEQUENCE</scope>
    <source>
        <strain evidence="2">NBRC 32176</strain>
    </source>
</reference>
<feature type="compositionally biased region" description="Polar residues" evidence="1">
    <location>
        <begin position="303"/>
        <end position="312"/>
    </location>
</feature>
<dbReference type="GO" id="GO:0005737">
    <property type="term" value="C:cytoplasm"/>
    <property type="evidence" value="ECO:0007669"/>
    <property type="project" value="TreeGrafter"/>
</dbReference>
<dbReference type="PANTHER" id="PTHR11188">
    <property type="entry name" value="ARRESTIN DOMAIN CONTAINING PROTEIN"/>
    <property type="match status" value="1"/>
</dbReference>
<dbReference type="PANTHER" id="PTHR11188:SF17">
    <property type="entry name" value="FI21816P1"/>
    <property type="match status" value="1"/>
</dbReference>
<gene>
    <name evidence="2" type="ORF">Plil01_000063400</name>
</gene>
<dbReference type="Proteomes" id="UP001165083">
    <property type="component" value="Unassembled WGS sequence"/>
</dbReference>
<accession>A0A9W6T8S7</accession>
<dbReference type="GO" id="GO:0015031">
    <property type="term" value="P:protein transport"/>
    <property type="evidence" value="ECO:0007669"/>
    <property type="project" value="TreeGrafter"/>
</dbReference>
<dbReference type="Gene3D" id="2.60.40.640">
    <property type="match status" value="1"/>
</dbReference>